<dbReference type="EMBL" id="JAYGHG010000003">
    <property type="protein sequence ID" value="MEA5580291.1"/>
    <property type="molecule type" value="Genomic_DNA"/>
</dbReference>
<feature type="region of interest" description="Disordered" evidence="1">
    <location>
        <begin position="368"/>
        <end position="392"/>
    </location>
</feature>
<reference evidence="2 3" key="1">
    <citation type="submission" date="2023-12" db="EMBL/GenBank/DDBJ databases">
        <title>Baltic Sea Cyanobacteria.</title>
        <authorList>
            <person name="Delbaje E."/>
            <person name="Fewer D.P."/>
            <person name="Shishido T.K."/>
        </authorList>
    </citation>
    <scope>NUCLEOTIDE SEQUENCE [LARGE SCALE GENOMIC DNA]</scope>
    <source>
        <strain evidence="2 3">UHCC-0300</strain>
    </source>
</reference>
<dbReference type="Proteomes" id="UP001302120">
    <property type="component" value="Unassembled WGS sequence"/>
</dbReference>
<proteinExistence type="predicted"/>
<feature type="compositionally biased region" description="Polar residues" evidence="1">
    <location>
        <begin position="322"/>
        <end position="337"/>
    </location>
</feature>
<sequence>MSPGYSGRYQSKILNFVHLQTRRLTEKWNHSFRHLQVKTKWGVELLLYPLYQLLNPTVSASQTLEGKTTQPKWKLSPQTSPTADKPIKQVLAAVKNLSPQPEPPPLKFWGFVRSKLFRHSPTPVTITENSSENIQPYLPVIRGIATNLVGRNLVIVTGDNEILDILTPQQQAKLAARIITEVGNYWHSWQLINHQPQPKLLLKINRNLAQITGKIAVNIPTLPPGVAENSPHPHQFITFLDVSMARWENSALLPMQQRSQEILRVVQTQLNIFVYGKAHVAAINDELDNHTPHIYDLIEAAISYFFGDSKDKKLHPQHSQRKSNNIFPASSHPSQLQNDDLARDSWLNFSDLFGSFQTITNKLVTSENRVEEKPKAKSSHHLTRTGKNVRKSQAITQNSDHSQLDFQPDWIDVEATVVGYDKHPLEQLLQWLDRLLLWIEQILINIFAFFQGLFRGK</sequence>
<feature type="compositionally biased region" description="Basic residues" evidence="1">
    <location>
        <begin position="376"/>
        <end position="390"/>
    </location>
</feature>
<organism evidence="2 3">
    <name type="scientific">Nodularia harveyana UHCC-0300</name>
    <dbReference type="NCBI Taxonomy" id="2974287"/>
    <lineage>
        <taxon>Bacteria</taxon>
        <taxon>Bacillati</taxon>
        <taxon>Cyanobacteriota</taxon>
        <taxon>Cyanophyceae</taxon>
        <taxon>Nostocales</taxon>
        <taxon>Nodulariaceae</taxon>
        <taxon>Nodularia</taxon>
    </lineage>
</organism>
<evidence type="ECO:0000313" key="3">
    <source>
        <dbReference type="Proteomes" id="UP001302120"/>
    </source>
</evidence>
<accession>A0ABU5UCY9</accession>
<keyword evidence="3" id="KW-1185">Reference proteome</keyword>
<gene>
    <name evidence="2" type="ORF">VB620_02930</name>
</gene>
<dbReference type="RefSeq" id="WP_323194638.1">
    <property type="nucleotide sequence ID" value="NZ_JAYGHG010000003.1"/>
</dbReference>
<comment type="caution">
    <text evidence="2">The sequence shown here is derived from an EMBL/GenBank/DDBJ whole genome shotgun (WGS) entry which is preliminary data.</text>
</comment>
<name>A0ABU5UCY9_9CYAN</name>
<evidence type="ECO:0000256" key="1">
    <source>
        <dbReference type="SAM" id="MobiDB-lite"/>
    </source>
</evidence>
<feature type="region of interest" description="Disordered" evidence="1">
    <location>
        <begin position="313"/>
        <end position="337"/>
    </location>
</feature>
<evidence type="ECO:0000313" key="2">
    <source>
        <dbReference type="EMBL" id="MEA5580291.1"/>
    </source>
</evidence>
<protein>
    <submittedName>
        <fullName evidence="2">Uncharacterized protein</fullName>
    </submittedName>
</protein>